<feature type="transmembrane region" description="Helical" evidence="8">
    <location>
        <begin position="172"/>
        <end position="193"/>
    </location>
</feature>
<comment type="similarity">
    <text evidence="8">Belongs to the binding-protein-dependent transport system permease family.</text>
</comment>
<accession>F8ALW0</accession>
<evidence type="ECO:0000256" key="2">
    <source>
        <dbReference type="ARBA" id="ARBA00022448"/>
    </source>
</evidence>
<protein>
    <submittedName>
        <fullName evidence="10">NifC-like ABC-type porter</fullName>
    </submittedName>
</protein>
<keyword evidence="4 8" id="KW-0812">Transmembrane</keyword>
<organism evidence="10 11">
    <name type="scientific">Methanothermococcus okinawensis (strain DSM 14208 / JCM 11175 / IH1)</name>
    <dbReference type="NCBI Taxonomy" id="647113"/>
    <lineage>
        <taxon>Archaea</taxon>
        <taxon>Methanobacteriati</taxon>
        <taxon>Methanobacteriota</taxon>
        <taxon>Methanomada group</taxon>
        <taxon>Methanococci</taxon>
        <taxon>Methanococcales</taxon>
        <taxon>Methanococcaceae</taxon>
        <taxon>Methanothermococcus</taxon>
    </lineage>
</organism>
<dbReference type="InterPro" id="IPR011867">
    <property type="entry name" value="ModB_ABC"/>
</dbReference>
<dbReference type="Proteomes" id="UP000009296">
    <property type="component" value="Chromosome"/>
</dbReference>
<dbReference type="Gene3D" id="1.10.3720.10">
    <property type="entry name" value="MetI-like"/>
    <property type="match status" value="1"/>
</dbReference>
<dbReference type="GO" id="GO:0015419">
    <property type="term" value="F:ABC-type sulfate transporter activity"/>
    <property type="evidence" value="ECO:0007669"/>
    <property type="project" value="InterPro"/>
</dbReference>
<feature type="transmembrane region" description="Helical" evidence="8">
    <location>
        <begin position="48"/>
        <end position="75"/>
    </location>
</feature>
<dbReference type="PANTHER" id="PTHR30406:SF8">
    <property type="entry name" value="SULFATE TRANSPORT SYSTEM PERMEASE PROTEIN CYST"/>
    <property type="match status" value="1"/>
</dbReference>
<keyword evidence="5 8" id="KW-1133">Transmembrane helix</keyword>
<evidence type="ECO:0000259" key="9">
    <source>
        <dbReference type="PROSITE" id="PS50928"/>
    </source>
</evidence>
<dbReference type="GO" id="GO:0005886">
    <property type="term" value="C:plasma membrane"/>
    <property type="evidence" value="ECO:0007669"/>
    <property type="project" value="UniProtKB-SubCell"/>
</dbReference>
<dbReference type="InterPro" id="IPR005667">
    <property type="entry name" value="Sulph_transpt2"/>
</dbReference>
<evidence type="ECO:0000313" key="10">
    <source>
        <dbReference type="EMBL" id="AEH07520.1"/>
    </source>
</evidence>
<feature type="transmembrane region" description="Helical" evidence="8">
    <location>
        <begin position="231"/>
        <end position="250"/>
    </location>
</feature>
<gene>
    <name evidence="10" type="ordered locus">Metok_1557</name>
</gene>
<feature type="transmembrane region" description="Helical" evidence="8">
    <location>
        <begin position="87"/>
        <end position="108"/>
    </location>
</feature>
<dbReference type="Pfam" id="PF00528">
    <property type="entry name" value="BPD_transp_1"/>
    <property type="match status" value="1"/>
</dbReference>
<dbReference type="NCBIfam" id="TIGR01581">
    <property type="entry name" value="Mo_ABC_porter"/>
    <property type="match status" value="1"/>
</dbReference>
<proteinExistence type="inferred from homology"/>
<evidence type="ECO:0000256" key="1">
    <source>
        <dbReference type="ARBA" id="ARBA00004141"/>
    </source>
</evidence>
<dbReference type="OrthoDB" id="11163at2157"/>
<keyword evidence="11" id="KW-1185">Reference proteome</keyword>
<dbReference type="RefSeq" id="WP_013867694.1">
    <property type="nucleotide sequence ID" value="NC_015636.1"/>
</dbReference>
<keyword evidence="3" id="KW-0500">Molybdenum</keyword>
<sequence length="262" mass="28316">MRNLLKFISLSALSIFVIFIIFAVLTIVGKVSIETLEEAIFSKEIQFAIKLSLMTASIATLIGAIVGIPSAYALARYNFKGKELIDSLVDLPVILPPLISGFALLVFFGNTLIGGIAESIINIIFSPIGIIVAQFFVATPFIIKTSKAVFEGIDEKYEYIAQSLGISRLKSFFKVILPMAKNGILAGMILAWARSIGEFGATLMLAGATKMKTETLPIAVFLNISVGKLELALSVAFIFLVVAVLIIFSIKTIVKIGDNYEP</sequence>
<feature type="transmembrane region" description="Helical" evidence="8">
    <location>
        <begin position="7"/>
        <end position="28"/>
    </location>
</feature>
<reference evidence="10" key="1">
    <citation type="submission" date="2011-05" db="EMBL/GenBank/DDBJ databases">
        <title>Complete sequence of chromosome of Methanothermococcus okinawensis IH1.</title>
        <authorList>
            <consortium name="US DOE Joint Genome Institute"/>
            <person name="Lucas S."/>
            <person name="Han J."/>
            <person name="Lapidus A."/>
            <person name="Cheng J.-F."/>
            <person name="Goodwin L."/>
            <person name="Pitluck S."/>
            <person name="Peters L."/>
            <person name="Mikhailova N."/>
            <person name="Held B."/>
            <person name="Han C."/>
            <person name="Tapia R."/>
            <person name="Land M."/>
            <person name="Hauser L."/>
            <person name="Kyrpides N."/>
            <person name="Ivanova N."/>
            <person name="Pagani I."/>
            <person name="Sieprawska-Lupa M."/>
            <person name="Takai K."/>
            <person name="Miyazaki J."/>
            <person name="Whitman W."/>
            <person name="Woyke T."/>
        </authorList>
    </citation>
    <scope>NUCLEOTIDE SEQUENCE [LARGE SCALE GENOMIC DNA]</scope>
    <source>
        <strain evidence="10">IH1</strain>
    </source>
</reference>
<dbReference type="STRING" id="647113.Metok_1557"/>
<dbReference type="NCBIfam" id="NF038017">
    <property type="entry name" value="ABC_perm1"/>
    <property type="match status" value="1"/>
</dbReference>
<dbReference type="eggNOG" id="arCOG00164">
    <property type="taxonomic scope" value="Archaea"/>
</dbReference>
<dbReference type="InterPro" id="IPR000515">
    <property type="entry name" value="MetI-like"/>
</dbReference>
<keyword evidence="7 8" id="KW-0472">Membrane</keyword>
<dbReference type="InterPro" id="IPR006469">
    <property type="entry name" value="NifC_ABC_porter"/>
</dbReference>
<evidence type="ECO:0000256" key="8">
    <source>
        <dbReference type="RuleBase" id="RU363032"/>
    </source>
</evidence>
<keyword evidence="6" id="KW-0764">Sulfate transport</keyword>
<evidence type="ECO:0000256" key="4">
    <source>
        <dbReference type="ARBA" id="ARBA00022692"/>
    </source>
</evidence>
<dbReference type="KEGG" id="mok:Metok_1557"/>
<dbReference type="NCBIfam" id="TIGR02141">
    <property type="entry name" value="modB_ABC"/>
    <property type="match status" value="1"/>
</dbReference>
<evidence type="ECO:0000256" key="7">
    <source>
        <dbReference type="ARBA" id="ARBA00023136"/>
    </source>
</evidence>
<dbReference type="PANTHER" id="PTHR30406">
    <property type="entry name" value="SULFATE TRANSPORT SYSTEM PERMEASE PROTEIN"/>
    <property type="match status" value="1"/>
</dbReference>
<dbReference type="InterPro" id="IPR049783">
    <property type="entry name" value="ABC_perm_TupB-like"/>
</dbReference>
<name>F8ALW0_METOI</name>
<evidence type="ECO:0000256" key="3">
    <source>
        <dbReference type="ARBA" id="ARBA00022505"/>
    </source>
</evidence>
<comment type="subcellular location">
    <subcellularLocation>
        <location evidence="8">Cell membrane</location>
        <topology evidence="8">Multi-pass membrane protein</topology>
    </subcellularLocation>
    <subcellularLocation>
        <location evidence="1">Membrane</location>
        <topology evidence="1">Multi-pass membrane protein</topology>
    </subcellularLocation>
</comment>
<dbReference type="AlphaFoldDB" id="F8ALW0"/>
<feature type="transmembrane region" description="Helical" evidence="8">
    <location>
        <begin position="120"/>
        <end position="143"/>
    </location>
</feature>
<dbReference type="GO" id="GO:0015098">
    <property type="term" value="F:molybdate ion transmembrane transporter activity"/>
    <property type="evidence" value="ECO:0007669"/>
    <property type="project" value="InterPro"/>
</dbReference>
<evidence type="ECO:0000256" key="6">
    <source>
        <dbReference type="ARBA" id="ARBA00023032"/>
    </source>
</evidence>
<dbReference type="GeneID" id="10773715"/>
<dbReference type="InterPro" id="IPR035906">
    <property type="entry name" value="MetI-like_sf"/>
</dbReference>
<evidence type="ECO:0000313" key="11">
    <source>
        <dbReference type="Proteomes" id="UP000009296"/>
    </source>
</evidence>
<dbReference type="CDD" id="cd06261">
    <property type="entry name" value="TM_PBP2"/>
    <property type="match status" value="1"/>
</dbReference>
<dbReference type="SUPFAM" id="SSF161098">
    <property type="entry name" value="MetI-like"/>
    <property type="match status" value="1"/>
</dbReference>
<evidence type="ECO:0000256" key="5">
    <source>
        <dbReference type="ARBA" id="ARBA00022989"/>
    </source>
</evidence>
<feature type="domain" description="ABC transmembrane type-1" evidence="9">
    <location>
        <begin position="49"/>
        <end position="250"/>
    </location>
</feature>
<dbReference type="PROSITE" id="PS50928">
    <property type="entry name" value="ABC_TM1"/>
    <property type="match status" value="1"/>
</dbReference>
<dbReference type="HOGENOM" id="CLU_016047_14_3_2"/>
<dbReference type="EMBL" id="CP002792">
    <property type="protein sequence ID" value="AEH07520.1"/>
    <property type="molecule type" value="Genomic_DNA"/>
</dbReference>
<keyword evidence="2 8" id="KW-0813">Transport</keyword>